<sequence>MTARSVLLRALTALPLAAALALAPVSATPAGAAGHGPAAHRQLSLPQLIERATAKVRSMYPQAMLMVAEGDAPDGPTRDMAKVSHWRFVLNNRDNSSAEISGNLDGTLGPVLRHGSRWIGVLAIDEPLTMTPAAAYERLAAAGHGTAYRYVSLVKPLGTPPWRLQYHFSGHPGGCDGYAVFVASGGVAPICGPSLSA</sequence>
<dbReference type="EMBL" id="BAAASL010000009">
    <property type="protein sequence ID" value="GAA2717065.1"/>
    <property type="molecule type" value="Genomic_DNA"/>
</dbReference>
<dbReference type="RefSeq" id="WP_344435640.1">
    <property type="nucleotide sequence ID" value="NZ_BAAASL010000009.1"/>
</dbReference>
<name>A0ABP6G6F3_9ACTN</name>
<organism evidence="2 3">
    <name type="scientific">Streptomyces luteosporeus</name>
    <dbReference type="NCBI Taxonomy" id="173856"/>
    <lineage>
        <taxon>Bacteria</taxon>
        <taxon>Bacillati</taxon>
        <taxon>Actinomycetota</taxon>
        <taxon>Actinomycetes</taxon>
        <taxon>Kitasatosporales</taxon>
        <taxon>Streptomycetaceae</taxon>
        <taxon>Streptomyces</taxon>
    </lineage>
</organism>
<reference evidence="3" key="1">
    <citation type="journal article" date="2019" name="Int. J. Syst. Evol. Microbiol.">
        <title>The Global Catalogue of Microorganisms (GCM) 10K type strain sequencing project: providing services to taxonomists for standard genome sequencing and annotation.</title>
        <authorList>
            <consortium name="The Broad Institute Genomics Platform"/>
            <consortium name="The Broad Institute Genome Sequencing Center for Infectious Disease"/>
            <person name="Wu L."/>
            <person name="Ma J."/>
        </authorList>
    </citation>
    <scope>NUCLEOTIDE SEQUENCE [LARGE SCALE GENOMIC DNA]</scope>
    <source>
        <strain evidence="3">JCM 4542</strain>
    </source>
</reference>
<evidence type="ECO:0000256" key="1">
    <source>
        <dbReference type="SAM" id="SignalP"/>
    </source>
</evidence>
<evidence type="ECO:0000313" key="3">
    <source>
        <dbReference type="Proteomes" id="UP001500886"/>
    </source>
</evidence>
<accession>A0ABP6G6F3</accession>
<evidence type="ECO:0000313" key="2">
    <source>
        <dbReference type="EMBL" id="GAA2717065.1"/>
    </source>
</evidence>
<protein>
    <submittedName>
        <fullName evidence="2">Uncharacterized protein</fullName>
    </submittedName>
</protein>
<dbReference type="Proteomes" id="UP001500886">
    <property type="component" value="Unassembled WGS sequence"/>
</dbReference>
<keyword evidence="1" id="KW-0732">Signal</keyword>
<comment type="caution">
    <text evidence="2">The sequence shown here is derived from an EMBL/GenBank/DDBJ whole genome shotgun (WGS) entry which is preliminary data.</text>
</comment>
<proteinExistence type="predicted"/>
<feature type="signal peptide" evidence="1">
    <location>
        <begin position="1"/>
        <end position="32"/>
    </location>
</feature>
<keyword evidence="3" id="KW-1185">Reference proteome</keyword>
<gene>
    <name evidence="2" type="ORF">GCM10010315_29460</name>
</gene>
<feature type="chain" id="PRO_5047043309" evidence="1">
    <location>
        <begin position="33"/>
        <end position="197"/>
    </location>
</feature>